<feature type="region of interest" description="Disordered" evidence="1">
    <location>
        <begin position="1"/>
        <end position="54"/>
    </location>
</feature>
<dbReference type="AlphaFoldDB" id="E2ZIH0"/>
<gene>
    <name evidence="2" type="ORF">HMPREF9436_01464</name>
</gene>
<sequence length="54" mass="5854">MLPAPFRHTPGLFSGAGYLQEGQGIKRPRGALQARGIKKPPGRSERQDITKKPG</sequence>
<evidence type="ECO:0000313" key="3">
    <source>
        <dbReference type="Proteomes" id="UP000006028"/>
    </source>
</evidence>
<organism evidence="2 3">
    <name type="scientific">Faecalibacterium cf. prausnitzii KLE1255</name>
    <dbReference type="NCBI Taxonomy" id="748224"/>
    <lineage>
        <taxon>Bacteria</taxon>
        <taxon>Bacillati</taxon>
        <taxon>Bacillota</taxon>
        <taxon>Clostridia</taxon>
        <taxon>Eubacteriales</taxon>
        <taxon>Oscillospiraceae</taxon>
        <taxon>Faecalibacterium</taxon>
    </lineage>
</organism>
<dbReference type="Proteomes" id="UP000006028">
    <property type="component" value="Unassembled WGS sequence"/>
</dbReference>
<comment type="caution">
    <text evidence="2">The sequence shown here is derived from an EMBL/GenBank/DDBJ whole genome shotgun (WGS) entry which is preliminary data.</text>
</comment>
<dbReference type="BioCyc" id="FCF748224-HMP:GTSS-146-MONOMER"/>
<proteinExistence type="predicted"/>
<evidence type="ECO:0000256" key="1">
    <source>
        <dbReference type="SAM" id="MobiDB-lite"/>
    </source>
</evidence>
<protein>
    <submittedName>
        <fullName evidence="2">Uncharacterized protein</fullName>
    </submittedName>
</protein>
<accession>E2ZIH0</accession>
<dbReference type="EMBL" id="AECU01000119">
    <property type="protein sequence ID" value="EFQ07028.1"/>
    <property type="molecule type" value="Genomic_DNA"/>
</dbReference>
<reference evidence="2 3" key="1">
    <citation type="submission" date="2010-08" db="EMBL/GenBank/DDBJ databases">
        <authorList>
            <person name="Weinstock G."/>
            <person name="Sodergren E."/>
            <person name="Clifton S."/>
            <person name="Fulton L."/>
            <person name="Fulton B."/>
            <person name="Courtney L."/>
            <person name="Fronick C."/>
            <person name="Harrison M."/>
            <person name="Strong C."/>
            <person name="Farmer C."/>
            <person name="Delahaunty K."/>
            <person name="Markovic C."/>
            <person name="Hall O."/>
            <person name="Minx P."/>
            <person name="Tomlinson C."/>
            <person name="Mitreva M."/>
            <person name="Hou S."/>
            <person name="Chen J."/>
            <person name="Wollam A."/>
            <person name="Pepin K.H."/>
            <person name="Johnson M."/>
            <person name="Bhonagiri V."/>
            <person name="Zhang X."/>
            <person name="Suruliraj S."/>
            <person name="Warren W."/>
            <person name="Chinwalla A."/>
            <person name="Mardis E.R."/>
            <person name="Wilson R.K."/>
        </authorList>
    </citation>
    <scope>NUCLEOTIDE SEQUENCE [LARGE SCALE GENOMIC DNA]</scope>
    <source>
        <strain evidence="2 3">KLE1255</strain>
    </source>
</reference>
<feature type="compositionally biased region" description="Basic and acidic residues" evidence="1">
    <location>
        <begin position="42"/>
        <end position="54"/>
    </location>
</feature>
<evidence type="ECO:0000313" key="2">
    <source>
        <dbReference type="EMBL" id="EFQ07028.1"/>
    </source>
</evidence>
<name>E2ZIH0_9FIRM</name>
<dbReference type="HOGENOM" id="CLU_3043565_0_0_9"/>